<dbReference type="InterPro" id="IPR029057">
    <property type="entry name" value="PRTase-like"/>
</dbReference>
<accession>A0A160VG47</accession>
<dbReference type="EC" id="2.4.2.9" evidence="5"/>
<name>A0A160VG47_9ZZZZ</name>
<keyword evidence="3" id="KW-0804">Transcription</keyword>
<gene>
    <name evidence="5" type="ORF">MGWOODY_Mmi836</name>
</gene>
<keyword evidence="5" id="KW-0808">Transferase</keyword>
<dbReference type="InterPro" id="IPR050137">
    <property type="entry name" value="PyrR_bifunctional"/>
</dbReference>
<reference evidence="5" key="1">
    <citation type="submission" date="2015-10" db="EMBL/GenBank/DDBJ databases">
        <authorList>
            <person name="Gilbert D.G."/>
        </authorList>
    </citation>
    <scope>NUCLEOTIDE SEQUENCE</scope>
</reference>
<dbReference type="NCBIfam" id="NF003549">
    <property type="entry name" value="PRK05205.1-5"/>
    <property type="match status" value="1"/>
</dbReference>
<organism evidence="5">
    <name type="scientific">hydrothermal vent metagenome</name>
    <dbReference type="NCBI Taxonomy" id="652676"/>
    <lineage>
        <taxon>unclassified sequences</taxon>
        <taxon>metagenomes</taxon>
        <taxon>ecological metagenomes</taxon>
    </lineage>
</organism>
<dbReference type="AlphaFoldDB" id="A0A160VG47"/>
<dbReference type="Gene3D" id="3.40.50.2020">
    <property type="match status" value="1"/>
</dbReference>
<evidence type="ECO:0000256" key="1">
    <source>
        <dbReference type="ARBA" id="ARBA00005565"/>
    </source>
</evidence>
<dbReference type="InterPro" id="IPR000836">
    <property type="entry name" value="PRTase_dom"/>
</dbReference>
<protein>
    <submittedName>
        <fullName evidence="5">Uracil phosphoribosyltransferase / Pyrimidine operon regulatory protein PyrR</fullName>
        <ecNumber evidence="5">2.4.2.9</ecNumber>
    </submittedName>
</protein>
<dbReference type="GO" id="GO:0004845">
    <property type="term" value="F:uracil phosphoribosyltransferase activity"/>
    <property type="evidence" value="ECO:0007669"/>
    <property type="project" value="UniProtKB-EC"/>
</dbReference>
<feature type="domain" description="Phosphoribosyltransferase" evidence="4">
    <location>
        <begin position="6"/>
        <end position="167"/>
    </location>
</feature>
<dbReference type="PANTHER" id="PTHR11608:SF0">
    <property type="entry name" value="BIFUNCTIONAL PROTEIN PYRR"/>
    <property type="match status" value="1"/>
</dbReference>
<evidence type="ECO:0000259" key="4">
    <source>
        <dbReference type="Pfam" id="PF00156"/>
    </source>
</evidence>
<evidence type="ECO:0000256" key="2">
    <source>
        <dbReference type="ARBA" id="ARBA00023015"/>
    </source>
</evidence>
<proteinExistence type="inferred from homology"/>
<dbReference type="NCBIfam" id="NF003545">
    <property type="entry name" value="PRK05205.1-1"/>
    <property type="match status" value="1"/>
</dbReference>
<comment type="similarity">
    <text evidence="1">Belongs to the purine/pyrimidine phosphoribosyltransferase family. PyrR subfamily.</text>
</comment>
<sequence>MTKKQTILLDETAISRTIARLSHEILERNNNPDNLALIGIQTRGEPLSKRIHSQISEFSGTEIVLGSLDITFHRDDFRDRLVVPQVKGTDIPFTIDDKIVVLVDDVLFTGRTIRAAIDALNAFGRPKAIQLAVLVDRGHREMPIRADFVGKNIPTHEGEHVAVRLKEVDNKDAVLLLKYDQAK</sequence>
<evidence type="ECO:0000256" key="3">
    <source>
        <dbReference type="ARBA" id="ARBA00023163"/>
    </source>
</evidence>
<dbReference type="InterPro" id="IPR023050">
    <property type="entry name" value="PyrR"/>
</dbReference>
<dbReference type="EMBL" id="FAXC01000260">
    <property type="protein sequence ID" value="CUV09543.1"/>
    <property type="molecule type" value="Genomic_DNA"/>
</dbReference>
<evidence type="ECO:0000313" key="5">
    <source>
        <dbReference type="EMBL" id="CUV09543.1"/>
    </source>
</evidence>
<dbReference type="CDD" id="cd06223">
    <property type="entry name" value="PRTases_typeI"/>
    <property type="match status" value="1"/>
</dbReference>
<dbReference type="FunFam" id="3.40.50.2020:FF:000020">
    <property type="entry name" value="Bifunctional protein PyrR"/>
    <property type="match status" value="1"/>
</dbReference>
<keyword evidence="5" id="KW-0328">Glycosyltransferase</keyword>
<dbReference type="SUPFAM" id="SSF53271">
    <property type="entry name" value="PRTase-like"/>
    <property type="match status" value="1"/>
</dbReference>
<keyword evidence="2" id="KW-0805">Transcription regulation</keyword>
<dbReference type="Pfam" id="PF00156">
    <property type="entry name" value="Pribosyltran"/>
    <property type="match status" value="1"/>
</dbReference>
<dbReference type="HAMAP" id="MF_01219">
    <property type="entry name" value="PyrR"/>
    <property type="match status" value="1"/>
</dbReference>
<dbReference type="PANTHER" id="PTHR11608">
    <property type="entry name" value="BIFUNCTIONAL PROTEIN PYRR"/>
    <property type="match status" value="1"/>
</dbReference>